<feature type="transmembrane region" description="Helical" evidence="1">
    <location>
        <begin position="423"/>
        <end position="441"/>
    </location>
</feature>
<dbReference type="OrthoDB" id="9815466at2"/>
<accession>A0A173U6Y5</accession>
<feature type="transmembrane region" description="Helical" evidence="1">
    <location>
        <begin position="694"/>
        <end position="713"/>
    </location>
</feature>
<protein>
    <submittedName>
        <fullName evidence="2">Predicted membrane protein</fullName>
    </submittedName>
</protein>
<dbReference type="RefSeq" id="WP_055183074.1">
    <property type="nucleotide sequence ID" value="NZ_CYYC01000027.1"/>
</dbReference>
<evidence type="ECO:0000313" key="3">
    <source>
        <dbReference type="Proteomes" id="UP000095390"/>
    </source>
</evidence>
<keyword evidence="1" id="KW-0812">Transmembrane</keyword>
<feature type="transmembrane region" description="Helical" evidence="1">
    <location>
        <begin position="242"/>
        <end position="266"/>
    </location>
</feature>
<organism evidence="2 3">
    <name type="scientific">Anaerobutyricum hallii</name>
    <dbReference type="NCBI Taxonomy" id="39488"/>
    <lineage>
        <taxon>Bacteria</taxon>
        <taxon>Bacillati</taxon>
        <taxon>Bacillota</taxon>
        <taxon>Clostridia</taxon>
        <taxon>Lachnospirales</taxon>
        <taxon>Lachnospiraceae</taxon>
        <taxon>Anaerobutyricum</taxon>
    </lineage>
</organism>
<feature type="transmembrane region" description="Helical" evidence="1">
    <location>
        <begin position="448"/>
        <end position="466"/>
    </location>
</feature>
<reference evidence="2 3" key="1">
    <citation type="submission" date="2015-09" db="EMBL/GenBank/DDBJ databases">
        <authorList>
            <consortium name="Pathogen Informatics"/>
        </authorList>
    </citation>
    <scope>NUCLEOTIDE SEQUENCE [LARGE SCALE GENOMIC DNA]</scope>
    <source>
        <strain evidence="2 3">2789STDY5834966</strain>
    </source>
</reference>
<keyword evidence="1" id="KW-0472">Membrane</keyword>
<evidence type="ECO:0000256" key="1">
    <source>
        <dbReference type="SAM" id="Phobius"/>
    </source>
</evidence>
<feature type="transmembrane region" description="Helical" evidence="1">
    <location>
        <begin position="21"/>
        <end position="43"/>
    </location>
</feature>
<feature type="transmembrane region" description="Helical" evidence="1">
    <location>
        <begin position="296"/>
        <end position="320"/>
    </location>
</feature>
<dbReference type="Proteomes" id="UP000095390">
    <property type="component" value="Unassembled WGS sequence"/>
</dbReference>
<dbReference type="AlphaFoldDB" id="A0A173U6Y5"/>
<feature type="transmembrane region" description="Helical" evidence="1">
    <location>
        <begin position="217"/>
        <end position="236"/>
    </location>
</feature>
<dbReference type="Pfam" id="PF09586">
    <property type="entry name" value="YfhO"/>
    <property type="match status" value="1"/>
</dbReference>
<feature type="transmembrane region" description="Helical" evidence="1">
    <location>
        <begin position="365"/>
        <end position="384"/>
    </location>
</feature>
<feature type="transmembrane region" description="Helical" evidence="1">
    <location>
        <begin position="614"/>
        <end position="637"/>
    </location>
</feature>
<feature type="transmembrane region" description="Helical" evidence="1">
    <location>
        <begin position="396"/>
        <end position="417"/>
    </location>
</feature>
<name>A0A173U6Y5_9FIRM</name>
<feature type="transmembrane region" description="Helical" evidence="1">
    <location>
        <begin position="588"/>
        <end position="607"/>
    </location>
</feature>
<sequence>MSIQGKNGTSRREVFSRELIVAFYFIFLVMTALCHKFGEVHIVHAFTRIVQIVYVSGIFFAVGYYIQIQREKYGDFKGCMLRHAAYSLGLYALLGIPYEVFAKHVDPFTTIRNFISFIKVFEISAIFLSVSIVFLLCAYLWDYIEGWMEKPVLLLLICIIGFLPVFLPEGIIGYGLAGTLIGGDRTHAVAISTELFVFFWGVFCAKKKQNTFLEKKNFIMAALSFVIAGVFAVLHIKAACFVFLGMFLAFIAINICVPFAGIYAALEEAVVNILERVWGIITTPASREGEENWRSLLRYFIGYTVLFVVMAVLIFLPYILQNKTLIWEADGLGQYVPKVYRFIQYIPEIFKDIFSGNFDFKQYDFTTGLGATVAISYDPVYWLYLLFSPAKIEKAYSFLIIVRYFLAGLSMSGLVLYFKKSHFAAYTASIVYAFSGYAIYAGTKHGQFLTPMILLPILVVAMERLIRNRKWYMLTVLVGVSLLCSYYFLYMNTITLGIYFVLRIVCTEEYRNWKTFFERGFIIVGSYILGASLGVISLFTSFGSYMGSSRSGGGKITAFLSTTPLFYRTEWLVDFFTSYISDNFASGLWLKLGFAPLAMLAIVLLFTRKNRKELRWLFVIFTAFSLFPVFGYIFSGFSNVNNRWGYIYVVIVSFILAESLDKMRDLSGKEMGIMTAITGLYGLVNAFSDKLFVPSIYGAFGLLAATLIMLFLLNSDKITFSKKQFRGIVLGMTALVIFLNAKWFITSGDDSYTHLDTYVSAGNSKKKISGTALKHLDEVPGADTDEFYRSTNLVTTGNLRSSSLLYGYNDVSTFSSTLNGGIVNYNNAMGNCRWNIVSIYDYNFRTYLNTLASVKYMGVAKKNTATIPYGYKKVQETKNKYYSIYENQYSLPLGYTYDKIVNADRIDQYSAAEKQETTMLAAIVEDKDMDKNSNLTVATKLPLTAQKLKIKNIKLNGVSMTKDTIEIEKPGATMKFSFEAPANAETYLSLVGDIYAEKDAKEHFITARIKAPGVKYGHKFRIDAYTTGQKEYLFNLGYREGAVKTCTLKFVGTGTLKYRDLAIYSQTMSNYADRVNALKENSLQNAKAEKNTVTGNITVDKDKMLVVTLPYQKGWTAYVDGKKTDIQRVNYQYIGINLKKGTHDIKLHYQLPGIKLAFMITGCGIIAFVAIIIFNIVRKRRKN</sequence>
<feature type="transmembrane region" description="Helical" evidence="1">
    <location>
        <begin position="118"/>
        <end position="141"/>
    </location>
</feature>
<feature type="transmembrane region" description="Helical" evidence="1">
    <location>
        <begin position="1156"/>
        <end position="1177"/>
    </location>
</feature>
<dbReference type="PANTHER" id="PTHR38454:SF1">
    <property type="entry name" value="INTEGRAL MEMBRANE PROTEIN"/>
    <property type="match status" value="1"/>
</dbReference>
<dbReference type="EMBL" id="CYYC01000027">
    <property type="protein sequence ID" value="CUN09268.1"/>
    <property type="molecule type" value="Genomic_DNA"/>
</dbReference>
<feature type="transmembrane region" description="Helical" evidence="1">
    <location>
        <begin position="521"/>
        <end position="542"/>
    </location>
</feature>
<feature type="transmembrane region" description="Helical" evidence="1">
    <location>
        <begin position="49"/>
        <end position="68"/>
    </location>
</feature>
<feature type="transmembrane region" description="Helical" evidence="1">
    <location>
        <begin position="153"/>
        <end position="176"/>
    </location>
</feature>
<feature type="transmembrane region" description="Helical" evidence="1">
    <location>
        <begin position="80"/>
        <end position="98"/>
    </location>
</feature>
<evidence type="ECO:0000313" key="2">
    <source>
        <dbReference type="EMBL" id="CUN09268.1"/>
    </source>
</evidence>
<proteinExistence type="predicted"/>
<gene>
    <name evidence="2" type="ORF">ERS852578_02135</name>
</gene>
<dbReference type="PANTHER" id="PTHR38454">
    <property type="entry name" value="INTEGRAL MEMBRANE PROTEIN-RELATED"/>
    <property type="match status" value="1"/>
</dbReference>
<dbReference type="InterPro" id="IPR018580">
    <property type="entry name" value="Uncharacterised_YfhO"/>
</dbReference>
<keyword evidence="1" id="KW-1133">Transmembrane helix</keyword>
<feature type="transmembrane region" description="Helical" evidence="1">
    <location>
        <begin position="725"/>
        <end position="745"/>
    </location>
</feature>
<feature type="transmembrane region" description="Helical" evidence="1">
    <location>
        <begin position="472"/>
        <end position="501"/>
    </location>
</feature>
<feature type="transmembrane region" description="Helical" evidence="1">
    <location>
        <begin position="188"/>
        <end position="205"/>
    </location>
</feature>